<evidence type="ECO:0000259" key="2">
    <source>
        <dbReference type="Pfam" id="PF01408"/>
    </source>
</evidence>
<dbReference type="GO" id="GO:0000166">
    <property type="term" value="F:nucleotide binding"/>
    <property type="evidence" value="ECO:0007669"/>
    <property type="project" value="InterPro"/>
</dbReference>
<feature type="domain" description="GFO/IDH/MocA-like oxidoreductase" evidence="3">
    <location>
        <begin position="143"/>
        <end position="291"/>
    </location>
</feature>
<dbReference type="GO" id="GO:0016491">
    <property type="term" value="F:oxidoreductase activity"/>
    <property type="evidence" value="ECO:0007669"/>
    <property type="project" value="UniProtKB-KW"/>
</dbReference>
<dbReference type="SUPFAM" id="SSF51735">
    <property type="entry name" value="NAD(P)-binding Rossmann-fold domains"/>
    <property type="match status" value="1"/>
</dbReference>
<name>A0A7X0H365_9BACT</name>
<keyword evidence="5" id="KW-1185">Reference proteome</keyword>
<dbReference type="Gene3D" id="3.30.360.10">
    <property type="entry name" value="Dihydrodipicolinate Reductase, domain 2"/>
    <property type="match status" value="1"/>
</dbReference>
<dbReference type="AlphaFoldDB" id="A0A7X0H365"/>
<dbReference type="Pfam" id="PF22725">
    <property type="entry name" value="GFO_IDH_MocA_C3"/>
    <property type="match status" value="1"/>
</dbReference>
<keyword evidence="1" id="KW-0560">Oxidoreductase</keyword>
<dbReference type="InterPro" id="IPR000683">
    <property type="entry name" value="Gfo/Idh/MocA-like_OxRdtase_N"/>
</dbReference>
<dbReference type="InterPro" id="IPR036291">
    <property type="entry name" value="NAD(P)-bd_dom_sf"/>
</dbReference>
<evidence type="ECO:0000313" key="4">
    <source>
        <dbReference type="EMBL" id="MBB6428426.1"/>
    </source>
</evidence>
<organism evidence="4 5">
    <name type="scientific">Algisphaera agarilytica</name>
    <dbReference type="NCBI Taxonomy" id="1385975"/>
    <lineage>
        <taxon>Bacteria</taxon>
        <taxon>Pseudomonadati</taxon>
        <taxon>Planctomycetota</taxon>
        <taxon>Phycisphaerae</taxon>
        <taxon>Phycisphaerales</taxon>
        <taxon>Phycisphaeraceae</taxon>
        <taxon>Algisphaera</taxon>
    </lineage>
</organism>
<dbReference type="EMBL" id="JACHGY010000001">
    <property type="protein sequence ID" value="MBB6428426.1"/>
    <property type="molecule type" value="Genomic_DNA"/>
</dbReference>
<dbReference type="RefSeq" id="WP_184675555.1">
    <property type="nucleotide sequence ID" value="NZ_JACHGY010000001.1"/>
</dbReference>
<dbReference type="Gene3D" id="3.40.50.720">
    <property type="entry name" value="NAD(P)-binding Rossmann-like Domain"/>
    <property type="match status" value="1"/>
</dbReference>
<comment type="caution">
    <text evidence="4">The sequence shown here is derived from an EMBL/GenBank/DDBJ whole genome shotgun (WGS) entry which is preliminary data.</text>
</comment>
<dbReference type="Proteomes" id="UP000541810">
    <property type="component" value="Unassembled WGS sequence"/>
</dbReference>
<proteinExistence type="predicted"/>
<gene>
    <name evidence="4" type="ORF">HNQ40_000232</name>
</gene>
<dbReference type="PANTHER" id="PTHR43818">
    <property type="entry name" value="BCDNA.GH03377"/>
    <property type="match status" value="1"/>
</dbReference>
<evidence type="ECO:0000259" key="3">
    <source>
        <dbReference type="Pfam" id="PF22725"/>
    </source>
</evidence>
<evidence type="ECO:0000313" key="5">
    <source>
        <dbReference type="Proteomes" id="UP000541810"/>
    </source>
</evidence>
<sequence length="398" mass="43908">MPRPLNIGLIGSKFMGRTHSNAYLKAAKFFDLPRLPIMHTIAARNLEETQAFADRWGWHNASDDWKAMVNNPEIDLIDIGTPNHVHHDQALAALEAGKHVACEKPLANTLDAAREMVQAAKKAKKQKTFVWYNYRRCPALALAHQLVKDGKLGRIYHVRGFYLQDWAGPDTPMLWRFSGKEAGSGSLGDLCAHSIDAARFVTGDEFANVNGAILKTFIKERTVLEGGAGGEISGRGAKTKKAKKAKSTVDDAALFTAEFKGGAVATFEATRLSTGDKNGNKLEVHGEKGAIKFNFERMCELEWYDATLPEREQGWSTINVSNGDAGHPYAEAWWPTAHSIGYEHGFINQAADMVKAVSNRKPLVPIPDFADAYETQRVLEAVVQSAKHRTPVKLSEIK</sequence>
<reference evidence="4 5" key="1">
    <citation type="submission" date="2020-08" db="EMBL/GenBank/DDBJ databases">
        <title>Genomic Encyclopedia of Type Strains, Phase IV (KMG-IV): sequencing the most valuable type-strain genomes for metagenomic binning, comparative biology and taxonomic classification.</title>
        <authorList>
            <person name="Goeker M."/>
        </authorList>
    </citation>
    <scope>NUCLEOTIDE SEQUENCE [LARGE SCALE GENOMIC DNA]</scope>
    <source>
        <strain evidence="4 5">DSM 103725</strain>
    </source>
</reference>
<feature type="domain" description="Gfo/Idh/MocA-like oxidoreductase N-terminal" evidence="2">
    <location>
        <begin position="5"/>
        <end position="126"/>
    </location>
</feature>
<accession>A0A7X0H365</accession>
<dbReference type="PANTHER" id="PTHR43818:SF11">
    <property type="entry name" value="BCDNA.GH03377"/>
    <property type="match status" value="1"/>
</dbReference>
<protein>
    <submittedName>
        <fullName evidence="4">Putative dehydrogenase</fullName>
    </submittedName>
</protein>
<evidence type="ECO:0000256" key="1">
    <source>
        <dbReference type="ARBA" id="ARBA00023002"/>
    </source>
</evidence>
<dbReference type="Pfam" id="PF01408">
    <property type="entry name" value="GFO_IDH_MocA"/>
    <property type="match status" value="1"/>
</dbReference>
<dbReference type="InterPro" id="IPR050463">
    <property type="entry name" value="Gfo/Idh/MocA_oxidrdct_glycsds"/>
</dbReference>
<dbReference type="InterPro" id="IPR055170">
    <property type="entry name" value="GFO_IDH_MocA-like_dom"/>
</dbReference>
<dbReference type="SUPFAM" id="SSF55347">
    <property type="entry name" value="Glyceraldehyde-3-phosphate dehydrogenase-like, C-terminal domain"/>
    <property type="match status" value="1"/>
</dbReference>